<protein>
    <submittedName>
        <fullName evidence="2">TnsA endonuclease N terminal</fullName>
    </submittedName>
</protein>
<accession>A0A1I0U5W9</accession>
<dbReference type="Proteomes" id="UP000182312">
    <property type="component" value="Unassembled WGS sequence"/>
</dbReference>
<reference evidence="2 3" key="1">
    <citation type="submission" date="2016-10" db="EMBL/GenBank/DDBJ databases">
        <authorList>
            <person name="de Groot N.N."/>
        </authorList>
    </citation>
    <scope>NUCLEOTIDE SEQUENCE [LARGE SCALE GENOMIC DNA]</scope>
    <source>
        <strain evidence="2 3">CGMCC 1.6117</strain>
    </source>
</reference>
<keyword evidence="2" id="KW-0255">Endonuclease</keyword>
<feature type="domain" description="TnsA endonuclease N-terminal" evidence="1">
    <location>
        <begin position="62"/>
        <end position="125"/>
    </location>
</feature>
<dbReference type="GO" id="GO:0004519">
    <property type="term" value="F:endonuclease activity"/>
    <property type="evidence" value="ECO:0007669"/>
    <property type="project" value="UniProtKB-KW"/>
</dbReference>
<dbReference type="InterPro" id="IPR014833">
    <property type="entry name" value="TnsA_N"/>
</dbReference>
<dbReference type="EMBL" id="FOJO01000023">
    <property type="protein sequence ID" value="SFA59237.1"/>
    <property type="molecule type" value="Genomic_DNA"/>
</dbReference>
<proteinExistence type="predicted"/>
<dbReference type="AlphaFoldDB" id="A0A1I0U5W9"/>
<evidence type="ECO:0000259" key="1">
    <source>
        <dbReference type="Pfam" id="PF08722"/>
    </source>
</evidence>
<evidence type="ECO:0000313" key="3">
    <source>
        <dbReference type="Proteomes" id="UP000182312"/>
    </source>
</evidence>
<name>A0A1I0U5W9_9RHOB</name>
<sequence length="166" mass="19004">MTQTLIYREPEPSCASRDVVRRSKASLRGSMIAKLPAFKRPRVIQFESMLEYRFLCLTLLRPDIHDILEQPPAIRYRRADGGIANHVFDFLVTLNSGERIAVAIKPAHRVIRRDFITELRHIAAAMPKQLAHRVKLVTDEQLDRRAAAEAARQIMRNRPVLTEVAA</sequence>
<dbReference type="GO" id="GO:0003676">
    <property type="term" value="F:nucleic acid binding"/>
    <property type="evidence" value="ECO:0007669"/>
    <property type="project" value="InterPro"/>
</dbReference>
<dbReference type="Pfam" id="PF08722">
    <property type="entry name" value="Tn7_TnsA-like_N"/>
    <property type="match status" value="1"/>
</dbReference>
<organism evidence="2 3">
    <name type="scientific">Paracoccus halophilus</name>
    <dbReference type="NCBI Taxonomy" id="376733"/>
    <lineage>
        <taxon>Bacteria</taxon>
        <taxon>Pseudomonadati</taxon>
        <taxon>Pseudomonadota</taxon>
        <taxon>Alphaproteobacteria</taxon>
        <taxon>Rhodobacterales</taxon>
        <taxon>Paracoccaceae</taxon>
        <taxon>Paracoccus</taxon>
    </lineage>
</organism>
<keyword evidence="2" id="KW-0378">Hydrolase</keyword>
<dbReference type="InterPro" id="IPR011856">
    <property type="entry name" value="tRNA_endonuc-like_dom_sf"/>
</dbReference>
<dbReference type="Gene3D" id="3.40.1350.10">
    <property type="match status" value="1"/>
</dbReference>
<keyword evidence="2" id="KW-0540">Nuclease</keyword>
<gene>
    <name evidence="2" type="ORF">SAMN04487972_12344</name>
</gene>
<evidence type="ECO:0000313" key="2">
    <source>
        <dbReference type="EMBL" id="SFA59237.1"/>
    </source>
</evidence>